<evidence type="ECO:0000256" key="4">
    <source>
        <dbReference type="ARBA" id="ARBA00022989"/>
    </source>
</evidence>
<comment type="subcellular location">
    <subcellularLocation>
        <location evidence="1">Cell membrane</location>
        <topology evidence="1">Multi-pass membrane protein</topology>
    </subcellularLocation>
</comment>
<evidence type="ECO:0000256" key="2">
    <source>
        <dbReference type="ARBA" id="ARBA00022475"/>
    </source>
</evidence>
<sequence>MTAVRRTRTGGGRALWARLIGGEVWSLHARFLSLGAGLLLASVSFTMLLVELNHTRLTLDAGAGGPVPGSADVRVTSGSGFATDAVAAVKSLPDVGAGVAVAVLGTVDVPVATAAPRPSGAWVEVAGAPRPQWQLDDVRGPAGRPGRAPPRGAVRLLLVAATTDAVDVPTSRRPAAEVIPAIVATRDRAVAAGVLKAHSAGASTLVRRYTRPDGTVVRAPATSASPLTAPRSVAAYARVDLATLSAELPGVKVPGDAAGVLLVPEERLAELVDPSTYVGAPAAPYSWVNLDVRGDGSASVQEERARAVAERVAQRISPGAGTAILLGGRPTHAAAAVDLMGVVLAALVLVVCLVFVANATAATLRVRRRELSTLLSLGWLPGRVVRLIVGELLLVAVPAGLLAAAATAGVGWATSSGIGMTDAVTAVGVSVGLAIAGAAPSMWRVATASPLYGLHRGAPRVARWTPAKPVAQARSVGTLAVRNLARTPVRVRMGVAAIALGSGALTVVIAVSMGFGGVVAGGLFSTGVSVRSGPVDVLAGGALLLLGCIAVVDVVALDLHEQRREFATMQALGWSGARLARLVLAETTMMAAAGAVLGSSTSAALVALFVQAVPPALVLSALVAASVALAMAVVAAQVPLARTRRNPVPALLSADG</sequence>
<evidence type="ECO:0000313" key="8">
    <source>
        <dbReference type="EMBL" id="GII56950.1"/>
    </source>
</evidence>
<evidence type="ECO:0000259" key="7">
    <source>
        <dbReference type="Pfam" id="PF02687"/>
    </source>
</evidence>
<proteinExistence type="predicted"/>
<evidence type="ECO:0000256" key="6">
    <source>
        <dbReference type="SAM" id="Phobius"/>
    </source>
</evidence>
<feature type="domain" description="ABC3 transporter permease C-terminal" evidence="7">
    <location>
        <begin position="343"/>
        <end position="433"/>
    </location>
</feature>
<dbReference type="PANTHER" id="PTHR43738">
    <property type="entry name" value="ABC TRANSPORTER, MEMBRANE PROTEIN"/>
    <property type="match status" value="1"/>
</dbReference>
<accession>A0A8J3V6K7</accession>
<dbReference type="InterPro" id="IPR003838">
    <property type="entry name" value="ABC3_permease_C"/>
</dbReference>
<keyword evidence="9" id="KW-1185">Reference proteome</keyword>
<feature type="transmembrane region" description="Helical" evidence="6">
    <location>
        <begin position="579"/>
        <end position="610"/>
    </location>
</feature>
<evidence type="ECO:0000313" key="9">
    <source>
        <dbReference type="Proteomes" id="UP000605992"/>
    </source>
</evidence>
<gene>
    <name evidence="8" type="ORF">Pth03_53390</name>
</gene>
<dbReference type="PANTHER" id="PTHR43738:SF2">
    <property type="entry name" value="ABC TRANSPORTER PERMEASE"/>
    <property type="match status" value="1"/>
</dbReference>
<feature type="transmembrane region" description="Helical" evidence="6">
    <location>
        <begin position="384"/>
        <end position="412"/>
    </location>
</feature>
<dbReference type="Proteomes" id="UP000605992">
    <property type="component" value="Unassembled WGS sequence"/>
</dbReference>
<dbReference type="AlphaFoldDB" id="A0A8J3V6K7"/>
<evidence type="ECO:0000256" key="1">
    <source>
        <dbReference type="ARBA" id="ARBA00004651"/>
    </source>
</evidence>
<name>A0A8J3V6K7_9ACTN</name>
<organism evidence="8 9">
    <name type="scientific">Planotetraspora thailandica</name>
    <dbReference type="NCBI Taxonomy" id="487172"/>
    <lineage>
        <taxon>Bacteria</taxon>
        <taxon>Bacillati</taxon>
        <taxon>Actinomycetota</taxon>
        <taxon>Actinomycetes</taxon>
        <taxon>Streptosporangiales</taxon>
        <taxon>Streptosporangiaceae</taxon>
        <taxon>Planotetraspora</taxon>
    </lineage>
</organism>
<evidence type="ECO:0000256" key="5">
    <source>
        <dbReference type="ARBA" id="ARBA00023136"/>
    </source>
</evidence>
<dbReference type="Pfam" id="PF02687">
    <property type="entry name" value="FtsX"/>
    <property type="match status" value="2"/>
</dbReference>
<feature type="transmembrane region" description="Helical" evidence="6">
    <location>
        <begin position="31"/>
        <end position="50"/>
    </location>
</feature>
<dbReference type="InterPro" id="IPR051125">
    <property type="entry name" value="ABC-4/HrtB_transporter"/>
</dbReference>
<keyword evidence="3 6" id="KW-0812">Transmembrane</keyword>
<protein>
    <recommendedName>
        <fullName evidence="7">ABC3 transporter permease C-terminal domain-containing protein</fullName>
    </recommendedName>
</protein>
<keyword evidence="5 6" id="KW-0472">Membrane</keyword>
<keyword evidence="4 6" id="KW-1133">Transmembrane helix</keyword>
<feature type="domain" description="ABC3 transporter permease C-terminal" evidence="7">
    <location>
        <begin position="540"/>
        <end position="635"/>
    </location>
</feature>
<feature type="transmembrane region" description="Helical" evidence="6">
    <location>
        <begin position="616"/>
        <end position="636"/>
    </location>
</feature>
<dbReference type="GO" id="GO:0005886">
    <property type="term" value="C:plasma membrane"/>
    <property type="evidence" value="ECO:0007669"/>
    <property type="project" value="UniProtKB-SubCell"/>
</dbReference>
<comment type="caution">
    <text evidence="8">The sequence shown here is derived from an EMBL/GenBank/DDBJ whole genome shotgun (WGS) entry which is preliminary data.</text>
</comment>
<feature type="transmembrane region" description="Helical" evidence="6">
    <location>
        <begin position="424"/>
        <end position="446"/>
    </location>
</feature>
<dbReference type="EMBL" id="BOOR01000043">
    <property type="protein sequence ID" value="GII56950.1"/>
    <property type="molecule type" value="Genomic_DNA"/>
</dbReference>
<reference evidence="8" key="1">
    <citation type="submission" date="2021-01" db="EMBL/GenBank/DDBJ databases">
        <title>Whole genome shotgun sequence of Planotetraspora thailandica NBRC 104271.</title>
        <authorList>
            <person name="Komaki H."/>
            <person name="Tamura T."/>
        </authorList>
    </citation>
    <scope>NUCLEOTIDE SEQUENCE</scope>
    <source>
        <strain evidence="8">NBRC 104271</strain>
    </source>
</reference>
<feature type="transmembrane region" description="Helical" evidence="6">
    <location>
        <begin position="339"/>
        <end position="364"/>
    </location>
</feature>
<feature type="transmembrane region" description="Helical" evidence="6">
    <location>
        <begin position="537"/>
        <end position="559"/>
    </location>
</feature>
<evidence type="ECO:0000256" key="3">
    <source>
        <dbReference type="ARBA" id="ARBA00022692"/>
    </source>
</evidence>
<feature type="transmembrane region" description="Helical" evidence="6">
    <location>
        <begin position="495"/>
        <end position="525"/>
    </location>
</feature>
<keyword evidence="2" id="KW-1003">Cell membrane</keyword>